<evidence type="ECO:0000256" key="5">
    <source>
        <dbReference type="ARBA" id="ARBA00023125"/>
    </source>
</evidence>
<dbReference type="EMBL" id="JYKN01002478">
    <property type="protein sequence ID" value="KKK16213.1"/>
    <property type="molecule type" value="Genomic_DNA"/>
</dbReference>
<dbReference type="GO" id="GO:0000981">
    <property type="term" value="F:DNA-binding transcription factor activity, RNA polymerase II-specific"/>
    <property type="evidence" value="ECO:0007669"/>
    <property type="project" value="InterPro"/>
</dbReference>
<evidence type="ECO:0000256" key="4">
    <source>
        <dbReference type="ARBA" id="ARBA00023015"/>
    </source>
</evidence>
<dbReference type="Pfam" id="PF00172">
    <property type="entry name" value="Zn_clus"/>
    <property type="match status" value="1"/>
</dbReference>
<feature type="coiled-coil region" evidence="8">
    <location>
        <begin position="163"/>
        <end position="190"/>
    </location>
</feature>
<keyword evidence="8" id="KW-0175">Coiled coil</keyword>
<accession>A0A0F8U9L2</accession>
<dbReference type="PANTHER" id="PTHR47782">
    <property type="entry name" value="ZN(II)2CYS6 TRANSCRIPTION FACTOR (EUROFUNG)-RELATED"/>
    <property type="match status" value="1"/>
</dbReference>
<evidence type="ECO:0000256" key="3">
    <source>
        <dbReference type="ARBA" id="ARBA00022833"/>
    </source>
</evidence>
<dbReference type="PANTHER" id="PTHR47782:SF2">
    <property type="entry name" value="TRANSCRIPTION FACTOR, PUTATIVE (AFU_ORTHOLOGUE AFUA_4G12570)-RELATED"/>
    <property type="match status" value="1"/>
</dbReference>
<evidence type="ECO:0000313" key="11">
    <source>
        <dbReference type="Proteomes" id="UP000034947"/>
    </source>
</evidence>
<keyword evidence="6" id="KW-0804">Transcription</keyword>
<dbReference type="InterPro" id="IPR052202">
    <property type="entry name" value="Yeast_MetPath_Reg"/>
</dbReference>
<dbReference type="CDD" id="cd00067">
    <property type="entry name" value="GAL4"/>
    <property type="match status" value="1"/>
</dbReference>
<dbReference type="AlphaFoldDB" id="A0A0F8U9L2"/>
<dbReference type="Gene3D" id="4.10.240.10">
    <property type="entry name" value="Zn(2)-C6 fungal-type DNA-binding domain"/>
    <property type="match status" value="1"/>
</dbReference>
<evidence type="ECO:0000256" key="1">
    <source>
        <dbReference type="ARBA" id="ARBA00004123"/>
    </source>
</evidence>
<dbReference type="SUPFAM" id="SSF57701">
    <property type="entry name" value="Zn2/Cys6 DNA-binding domain"/>
    <property type="match status" value="1"/>
</dbReference>
<dbReference type="SMART" id="SM00066">
    <property type="entry name" value="GAL4"/>
    <property type="match status" value="1"/>
</dbReference>
<evidence type="ECO:0000256" key="6">
    <source>
        <dbReference type="ARBA" id="ARBA00023163"/>
    </source>
</evidence>
<evidence type="ECO:0000259" key="9">
    <source>
        <dbReference type="PROSITE" id="PS50048"/>
    </source>
</evidence>
<evidence type="ECO:0000313" key="10">
    <source>
        <dbReference type="EMBL" id="KKK16213.1"/>
    </source>
</evidence>
<comment type="caution">
    <text evidence="10">The sequence shown here is derived from an EMBL/GenBank/DDBJ whole genome shotgun (WGS) entry which is preliminary data.</text>
</comment>
<dbReference type="PROSITE" id="PS00463">
    <property type="entry name" value="ZN2_CY6_FUNGAL_1"/>
    <property type="match status" value="1"/>
</dbReference>
<dbReference type="VEuPathDB" id="FungiDB:P175DRAFT_0444123"/>
<dbReference type="PROSITE" id="PS50048">
    <property type="entry name" value="ZN2_CY6_FUNGAL_2"/>
    <property type="match status" value="1"/>
</dbReference>
<dbReference type="GO" id="GO:0043565">
    <property type="term" value="F:sequence-specific DNA binding"/>
    <property type="evidence" value="ECO:0007669"/>
    <property type="project" value="TreeGrafter"/>
</dbReference>
<gene>
    <name evidence="10" type="ORF">AOCH_003719</name>
</gene>
<evidence type="ECO:0000256" key="7">
    <source>
        <dbReference type="ARBA" id="ARBA00023242"/>
    </source>
</evidence>
<comment type="subcellular location">
    <subcellularLocation>
        <location evidence="1">Nucleus</location>
    </subcellularLocation>
</comment>
<dbReference type="InterPro" id="IPR001138">
    <property type="entry name" value="Zn2Cys6_DnaBD"/>
</dbReference>
<proteinExistence type="predicted"/>
<dbReference type="InterPro" id="IPR036864">
    <property type="entry name" value="Zn2-C6_fun-type_DNA-bd_sf"/>
</dbReference>
<dbReference type="Proteomes" id="UP000034947">
    <property type="component" value="Unassembled WGS sequence"/>
</dbReference>
<keyword evidence="4" id="KW-0805">Transcription regulation</keyword>
<dbReference type="GO" id="GO:0006351">
    <property type="term" value="P:DNA-templated transcription"/>
    <property type="evidence" value="ECO:0007669"/>
    <property type="project" value="InterPro"/>
</dbReference>
<dbReference type="GO" id="GO:0045944">
    <property type="term" value="P:positive regulation of transcription by RNA polymerase II"/>
    <property type="evidence" value="ECO:0007669"/>
    <property type="project" value="TreeGrafter"/>
</dbReference>
<name>A0A0F8U9L2_9EURO</name>
<dbReference type="FunFam" id="4.10.240.10:FF:000035">
    <property type="entry name" value="C6 transcription factor, putative (AFU_orthologue AFUA_4G12570)"/>
    <property type="match status" value="1"/>
</dbReference>
<dbReference type="InterPro" id="IPR007219">
    <property type="entry name" value="XnlR_reg_dom"/>
</dbReference>
<keyword evidence="5" id="KW-0238">DNA-binding</keyword>
<feature type="domain" description="Zn(2)-C6 fungal-type" evidence="9">
    <location>
        <begin position="117"/>
        <end position="149"/>
    </location>
</feature>
<keyword evidence="11" id="KW-1185">Reference proteome</keyword>
<sequence length="725" mass="81366">MSVAFSLYLASFVLRGANPTRTIFVARSICNGTGLLSILIAALFLDPSASKKYPSPRAPPQLPQFSPIFTTERAPVVPILSSGNSERPLLHGTCATKMSTALFLDKPLLKVSRPVAACSRCRTAKIKCDGKLPACSACERVGKAATCSSASDEFARGKERSYVASLEAYCERLEKRVTELRQRKELLISDDDGVVRESSITSAAPTRPVSDTHRREVSDIDDLVGDFGYLSVSATSRDFHGITSNTSFANLLLSVSLGEPIPRLLPQPLPPRHEITPLVQHYFDTFFSQLPFFPEVSFWASVDIVYQKGAHFAKPFDNWILRMVLATAYASMSNAYNDKSHQKALALVSEALQYAEDVLRPGTLLGIQAIMFLAQYSLVDPNHFRSWYLVGMAARALVDLGIHQDHHAEAAQSVLQQDLRRRVFHCLFILDRATSTAFDRTFSFSDQSVHVALPSSSSSPGSSPVEQSHIFLHSSEPAWSIVRIRQILSAAYQRKYFHEFESPSLPPPSTWILCSQVHEWYKNTPQDATQYFPILYRLEYLYTTIIILSPSSRHLPQCNYTKFLLFKNCIEYVRQLHQVLESQTWLPVITFLDIQRTYQISRKFIDILTQDFDLIMSQSVPALPQVPDDCPTPPLLDCEDCLDCYTQALECLTKIGKILQFGVRKWKLHGLRHDFQQRSTSVQGYLLTPPAIYTPTPPPYMTVPPTVMSSTDMGYRGFGVGQYES</sequence>
<keyword evidence="2" id="KW-0479">Metal-binding</keyword>
<dbReference type="CDD" id="cd12148">
    <property type="entry name" value="fungal_TF_MHR"/>
    <property type="match status" value="1"/>
</dbReference>
<dbReference type="SMART" id="SM00906">
    <property type="entry name" value="Fungal_trans"/>
    <property type="match status" value="1"/>
</dbReference>
<evidence type="ECO:0000256" key="8">
    <source>
        <dbReference type="SAM" id="Coils"/>
    </source>
</evidence>
<dbReference type="OrthoDB" id="5319458at2759"/>
<organism evidence="10 11">
    <name type="scientific">Aspergillus ochraceoroseus</name>
    <dbReference type="NCBI Taxonomy" id="138278"/>
    <lineage>
        <taxon>Eukaryota</taxon>
        <taxon>Fungi</taxon>
        <taxon>Dikarya</taxon>
        <taxon>Ascomycota</taxon>
        <taxon>Pezizomycotina</taxon>
        <taxon>Eurotiomycetes</taxon>
        <taxon>Eurotiomycetidae</taxon>
        <taxon>Eurotiales</taxon>
        <taxon>Aspergillaceae</taxon>
        <taxon>Aspergillus</taxon>
        <taxon>Aspergillus subgen. Nidulantes</taxon>
    </lineage>
</organism>
<reference evidence="10 11" key="1">
    <citation type="submission" date="2015-02" db="EMBL/GenBank/DDBJ databases">
        <title>Draft Genome Sequences of Two Closely-Related Aflatoxigenic Aspergillus Species Obtained from the Cote d'Ivoire.</title>
        <authorList>
            <person name="Moore G.G."/>
            <person name="Beltz S.B."/>
            <person name="Mack B.M."/>
        </authorList>
    </citation>
    <scope>NUCLEOTIDE SEQUENCE [LARGE SCALE GENOMIC DNA]</scope>
    <source>
        <strain evidence="10 11">SRRC1432</strain>
    </source>
</reference>
<evidence type="ECO:0000256" key="2">
    <source>
        <dbReference type="ARBA" id="ARBA00022723"/>
    </source>
</evidence>
<keyword evidence="3" id="KW-0862">Zinc</keyword>
<dbReference type="Pfam" id="PF04082">
    <property type="entry name" value="Fungal_trans"/>
    <property type="match status" value="1"/>
</dbReference>
<protein>
    <recommendedName>
        <fullName evidence="9">Zn(2)-C6 fungal-type domain-containing protein</fullName>
    </recommendedName>
</protein>
<dbReference type="GO" id="GO:0005634">
    <property type="term" value="C:nucleus"/>
    <property type="evidence" value="ECO:0007669"/>
    <property type="project" value="UniProtKB-SubCell"/>
</dbReference>
<keyword evidence="7" id="KW-0539">Nucleus</keyword>
<dbReference type="GO" id="GO:0008270">
    <property type="term" value="F:zinc ion binding"/>
    <property type="evidence" value="ECO:0007669"/>
    <property type="project" value="InterPro"/>
</dbReference>